<evidence type="ECO:0000313" key="2">
    <source>
        <dbReference type="EMBL" id="QHU22293.1"/>
    </source>
</evidence>
<feature type="region of interest" description="Disordered" evidence="1">
    <location>
        <begin position="494"/>
        <end position="673"/>
    </location>
</feature>
<protein>
    <submittedName>
        <fullName evidence="2">Uncharacterized protein</fullName>
    </submittedName>
</protein>
<reference evidence="2" key="1">
    <citation type="journal article" date="2020" name="Nature">
        <title>Giant virus diversity and host interactions through global metagenomics.</title>
        <authorList>
            <person name="Schulz F."/>
            <person name="Roux S."/>
            <person name="Paez-Espino D."/>
            <person name="Jungbluth S."/>
            <person name="Walsh D.A."/>
            <person name="Denef V.J."/>
            <person name="McMahon K.D."/>
            <person name="Konstantinidis K.T."/>
            <person name="Eloe-Fadrosh E.A."/>
            <person name="Kyrpides N.C."/>
            <person name="Woyke T."/>
        </authorList>
    </citation>
    <scope>NUCLEOTIDE SEQUENCE</scope>
    <source>
        <strain evidence="2">GVMAG-S-ERX555907-102</strain>
    </source>
</reference>
<dbReference type="AlphaFoldDB" id="A0A6C0KYG0"/>
<proteinExistence type="predicted"/>
<sequence length="741" mass="84188">MGNSLSNNINKDNDSNGNLLKTIDNIASSYIFKQNIVDMLRFSDSQYRENFVILTCRILDKKLSNLNIDALKSRILDSKQVNRETKYGEIVYFSEHEKMKSLLTNESDKKKALLIISKFYVKILTLFSSIVSVVDPQYIYTDENGENIFFYLKDFDDLKMIDTTTNKLKVYHLENPLSLVKRRLFILKNKMDQQDDNSEYIVLNPGEELCSMNIPESNDGVLKLSNEIGIKELDSLYFDLYDEETSKWSGRSKEMQEQYKKDVTLFYQIFTGKKNKPSKVTSFEDIELLDFHNLRRCKNNDYFEDLLVSKNDVLFQKYLTKIEEIQQGTSSYKKQLLYILKSIFQKKESQDGENDEIDYTIHPDLNMETLLEKQKQIKNCIVQMYSSCEKNFIEALLIYEKMYDNRYGELVDAQVNNISFNNKIIENNKPNENSLHNDNVILNGNLLLNNKIKMPEVNNNNKFKFTNNNANEGTLAKNQESVPTNEIVQQPIITTTPIQVTPTTSAASSPVEVSEPPVEVSEPPLEVSEPPVEVSEPPVEVSEPPVEVSEPPVEVSEPPVEVSEPPVEVSEPPLEVSEPPLEVSEPPLEVSDVKTPIESGTNNRFENMSEPPPVVQAAQTAPPTQPLNSFENMSEPPPPTNPSSVPPSMEQNDQSENIGVEKEVEINSPTDIRVDQSNVQNVANSSQEEAVMNENKILLNVDSGNSNNIKLDSVNNQKSSLTEKGEKAQKSFINNLSNFFT</sequence>
<evidence type="ECO:0000256" key="1">
    <source>
        <dbReference type="SAM" id="MobiDB-lite"/>
    </source>
</evidence>
<accession>A0A6C0KYG0</accession>
<feature type="compositionally biased region" description="Low complexity" evidence="1">
    <location>
        <begin position="494"/>
        <end position="590"/>
    </location>
</feature>
<name>A0A6C0KYG0_9ZZZZ</name>
<dbReference type="EMBL" id="MN741005">
    <property type="protein sequence ID" value="QHU22293.1"/>
    <property type="molecule type" value="Genomic_DNA"/>
</dbReference>
<feature type="compositionally biased region" description="Pro residues" evidence="1">
    <location>
        <begin position="635"/>
        <end position="645"/>
    </location>
</feature>
<organism evidence="2">
    <name type="scientific">viral metagenome</name>
    <dbReference type="NCBI Taxonomy" id="1070528"/>
    <lineage>
        <taxon>unclassified sequences</taxon>
        <taxon>metagenomes</taxon>
        <taxon>organismal metagenomes</taxon>
    </lineage>
</organism>